<sequence length="88" mass="10130">MAVHGYHYNFGVKWGYVFDRKERVFHKLVKAGKPLTIIKKTYPSKRIADNIEYILMNALRAQVTNAESGKPSLQCASYMDFKKEPTSC</sequence>
<evidence type="ECO:0000313" key="1">
    <source>
        <dbReference type="Proteomes" id="UP000095286"/>
    </source>
</evidence>
<protein>
    <submittedName>
        <fullName evidence="2">Beta-1,3-endoglucanase</fullName>
    </submittedName>
</protein>
<evidence type="ECO:0000313" key="2">
    <source>
        <dbReference type="WBParaSite" id="RSKR_0000450900.1"/>
    </source>
</evidence>
<dbReference type="Proteomes" id="UP000095286">
    <property type="component" value="Unplaced"/>
</dbReference>
<dbReference type="WBParaSite" id="RSKR_0000450900.1">
    <property type="protein sequence ID" value="RSKR_0000450900.1"/>
    <property type="gene ID" value="RSKR_0000450900"/>
</dbReference>
<name>A0AC35TU34_9BILA</name>
<proteinExistence type="predicted"/>
<organism evidence="1 2">
    <name type="scientific">Rhabditophanes sp. KR3021</name>
    <dbReference type="NCBI Taxonomy" id="114890"/>
    <lineage>
        <taxon>Eukaryota</taxon>
        <taxon>Metazoa</taxon>
        <taxon>Ecdysozoa</taxon>
        <taxon>Nematoda</taxon>
        <taxon>Chromadorea</taxon>
        <taxon>Rhabditida</taxon>
        <taxon>Tylenchina</taxon>
        <taxon>Panagrolaimomorpha</taxon>
        <taxon>Strongyloidoidea</taxon>
        <taxon>Alloionematidae</taxon>
        <taxon>Rhabditophanes</taxon>
    </lineage>
</organism>
<accession>A0AC35TU34</accession>
<reference evidence="2" key="1">
    <citation type="submission" date="2016-11" db="UniProtKB">
        <authorList>
            <consortium name="WormBaseParasite"/>
        </authorList>
    </citation>
    <scope>IDENTIFICATION</scope>
    <source>
        <strain evidence="2">KR3021</strain>
    </source>
</reference>